<evidence type="ECO:0000313" key="2">
    <source>
        <dbReference type="Proteomes" id="UP000198916"/>
    </source>
</evidence>
<organism evidence="1 2">
    <name type="scientific">Parapedobacter koreensis</name>
    <dbReference type="NCBI Taxonomy" id="332977"/>
    <lineage>
        <taxon>Bacteria</taxon>
        <taxon>Pseudomonadati</taxon>
        <taxon>Bacteroidota</taxon>
        <taxon>Sphingobacteriia</taxon>
        <taxon>Sphingobacteriales</taxon>
        <taxon>Sphingobacteriaceae</taxon>
        <taxon>Parapedobacter</taxon>
    </lineage>
</organism>
<reference evidence="2" key="1">
    <citation type="submission" date="2016-10" db="EMBL/GenBank/DDBJ databases">
        <authorList>
            <person name="Varghese N."/>
            <person name="Submissions S."/>
        </authorList>
    </citation>
    <scope>NUCLEOTIDE SEQUENCE [LARGE SCALE GENOMIC DNA]</scope>
    <source>
        <strain evidence="2">Jip14</strain>
    </source>
</reference>
<evidence type="ECO:0000313" key="1">
    <source>
        <dbReference type="EMBL" id="SEK53125.1"/>
    </source>
</evidence>
<dbReference type="Proteomes" id="UP000198916">
    <property type="component" value="Unassembled WGS sequence"/>
</dbReference>
<dbReference type="AlphaFoldDB" id="A0A1H7HY26"/>
<dbReference type="EMBL" id="FNZR01000002">
    <property type="protein sequence ID" value="SEK53125.1"/>
    <property type="molecule type" value="Genomic_DNA"/>
</dbReference>
<sequence length="124" mass="14246">MFYYKGKPYSGEVFDLFNNSNTISYTAKVIKGIPSGRWIAYGYNGEVVSEGRFITLDTEGGNDFSRITLERSKENEIEINKVFVVTDDPDTIKNKPKIIEKVNLLLDKQNISKDIVVEFVEYEF</sequence>
<proteinExistence type="predicted"/>
<protein>
    <submittedName>
        <fullName evidence="1">Uncharacterized protein</fullName>
    </submittedName>
</protein>
<keyword evidence="2" id="KW-1185">Reference proteome</keyword>
<name>A0A1H7HY26_9SPHI</name>
<gene>
    <name evidence="1" type="ORF">SAMN05421740_1022</name>
</gene>
<accession>A0A1H7HY26</accession>
<dbReference type="STRING" id="332977.SAMN05421740_1022"/>